<dbReference type="Proteomes" id="UP000081671">
    <property type="component" value="Unplaced"/>
</dbReference>
<keyword evidence="3" id="KW-1185">Reference proteome</keyword>
<dbReference type="STRING" id="10020.ENSDORP00000019358"/>
<dbReference type="OrthoDB" id="25466at2759"/>
<dbReference type="InterPro" id="IPR042401">
    <property type="entry name" value="SPMAP2-like"/>
</dbReference>
<accession>A0A1S3EJ47</accession>
<organism evidence="3 4">
    <name type="scientific">Dipodomys ordii</name>
    <name type="common">Ord's kangaroo rat</name>
    <dbReference type="NCBI Taxonomy" id="10020"/>
    <lineage>
        <taxon>Eukaryota</taxon>
        <taxon>Metazoa</taxon>
        <taxon>Chordata</taxon>
        <taxon>Craniata</taxon>
        <taxon>Vertebrata</taxon>
        <taxon>Euteleostomi</taxon>
        <taxon>Mammalia</taxon>
        <taxon>Eutheria</taxon>
        <taxon>Euarchontoglires</taxon>
        <taxon>Glires</taxon>
        <taxon>Rodentia</taxon>
        <taxon>Castorimorpha</taxon>
        <taxon>Heteromyidae</taxon>
        <taxon>Dipodomyinae</taxon>
        <taxon>Dipodomys</taxon>
    </lineage>
</organism>
<dbReference type="CTD" id="100506564"/>
<dbReference type="RefSeq" id="XP_012864381.1">
    <property type="nucleotide sequence ID" value="XM_013008927.1"/>
</dbReference>
<feature type="region of interest" description="Disordered" evidence="2">
    <location>
        <begin position="135"/>
        <end position="155"/>
    </location>
</feature>
<dbReference type="KEGG" id="dord:105980194"/>
<sequence length="514" mass="57965">MEDLEFLGSCAESEITEQETTDLSAYSDICQNPLVLRLLNAHPEETDEADEYEETEEDQEAEEEDDDDDLEVVKRADQQDLGDKCANFDESTKSSDSFKLHRVFEPSSHFEAPAHFKAYKPSTHMEALKPSIHFEPHRTSSPPKTFEPSTPHKLQGTNVVHTTRKAQEPTLSLEPLKLQKAEKVDLLPTATVILSPSLITRCPPRLPEASFLSARPTSCDFVKKCSFSRKRIQALSRPKRQWGIPDRCVLWGNQDPIRPISKHALKAQLTERLENLAQPRKASLRYVPNRAQYCYGCGRESVIWKVPHAALFTKPSKRIQKLAQPNKLKKQYPLYRPSSDYFPRECVRFTDPSARILQLSMAKAIDPNYIPPKGLENKIPASALSAIATPRIIDLAHPRIKLEGLCYERERSEKPIRPIPSAAMLAVPSPRITDLAKSKPVHPDYLPARDAKWPVSYAATHSKVSPRILELANPNTRTPVNVTYYDPDAFKVKPAALTAHCSARVQQLAEPVVH</sequence>
<reference evidence="4" key="1">
    <citation type="submission" date="2025-08" db="UniProtKB">
        <authorList>
            <consortium name="RefSeq"/>
        </authorList>
    </citation>
    <scope>IDENTIFICATION</scope>
    <source>
        <tissue evidence="4">Kidney</tissue>
    </source>
</reference>
<evidence type="ECO:0000313" key="3">
    <source>
        <dbReference type="Proteomes" id="UP000081671"/>
    </source>
</evidence>
<name>A0A1S3EJ47_DIPOR</name>
<dbReference type="AlphaFoldDB" id="A0A1S3EJ47"/>
<dbReference type="FunCoup" id="A0A1S3EJ47">
    <property type="interactions" value="1"/>
</dbReference>
<keyword evidence="1" id="KW-0677">Repeat</keyword>
<dbReference type="GeneID" id="105980194"/>
<gene>
    <name evidence="4" type="primary">Thegl</name>
</gene>
<dbReference type="InParanoid" id="A0A1S3EJ47"/>
<feature type="region of interest" description="Disordered" evidence="2">
    <location>
        <begin position="40"/>
        <end position="78"/>
    </location>
</feature>
<dbReference type="Pfam" id="PF14912">
    <property type="entry name" value="THEG"/>
    <property type="match status" value="4"/>
</dbReference>
<feature type="compositionally biased region" description="Acidic residues" evidence="2">
    <location>
        <begin position="45"/>
        <end position="70"/>
    </location>
</feature>
<evidence type="ECO:0000256" key="2">
    <source>
        <dbReference type="SAM" id="MobiDB-lite"/>
    </source>
</evidence>
<dbReference type="PANTHER" id="PTHR15901:SF15">
    <property type="entry name" value="TESTICULAR HAPLOID EXPRESSED GENE PROTEIN-LIKE"/>
    <property type="match status" value="1"/>
</dbReference>
<evidence type="ECO:0000256" key="1">
    <source>
        <dbReference type="ARBA" id="ARBA00022737"/>
    </source>
</evidence>
<dbReference type="SMART" id="SM00705">
    <property type="entry name" value="THEG"/>
    <property type="match status" value="7"/>
</dbReference>
<proteinExistence type="predicted"/>
<protein>
    <submittedName>
        <fullName evidence="4">Testicular haploid expressed gene protein-like</fullName>
    </submittedName>
</protein>
<dbReference type="InterPro" id="IPR006623">
    <property type="entry name" value="THEG"/>
</dbReference>
<dbReference type="PANTHER" id="PTHR15901">
    <property type="entry name" value="TESTICULAR HAPLOID EXPRESSED GENE PROTEIN"/>
    <property type="match status" value="1"/>
</dbReference>
<evidence type="ECO:0000313" key="4">
    <source>
        <dbReference type="RefSeq" id="XP_012864381.1"/>
    </source>
</evidence>